<dbReference type="PANTHER" id="PTHR13477:SF0">
    <property type="entry name" value="LARGE RIBOSOMAL SUBUNIT PROTEIN ML49"/>
    <property type="match status" value="1"/>
</dbReference>
<feature type="region of interest" description="Disordered" evidence="7">
    <location>
        <begin position="30"/>
        <end position="53"/>
    </location>
</feature>
<dbReference type="Gene3D" id="3.30.780.10">
    <property type="entry name" value="SUI1-like domain"/>
    <property type="match status" value="1"/>
</dbReference>
<gene>
    <name evidence="8" type="ORF">CPB83DRAFT_672759</name>
</gene>
<dbReference type="OrthoDB" id="19439at2759"/>
<evidence type="ECO:0000256" key="2">
    <source>
        <dbReference type="ARBA" id="ARBA00005677"/>
    </source>
</evidence>
<keyword evidence="4" id="KW-0496">Mitochondrion</keyword>
<dbReference type="PANTHER" id="PTHR13477">
    <property type="entry name" value="MITOCHONDRIAL 39S RIBOSOMAL PROTEIN L49"/>
    <property type="match status" value="1"/>
</dbReference>
<dbReference type="GO" id="GO:0003735">
    <property type="term" value="F:structural constituent of ribosome"/>
    <property type="evidence" value="ECO:0007669"/>
    <property type="project" value="InterPro"/>
</dbReference>
<evidence type="ECO:0000313" key="8">
    <source>
        <dbReference type="EMBL" id="KAF9532335.1"/>
    </source>
</evidence>
<feature type="compositionally biased region" description="Low complexity" evidence="7">
    <location>
        <begin position="30"/>
        <end position="44"/>
    </location>
</feature>
<keyword evidence="3 8" id="KW-0689">Ribosomal protein</keyword>
<keyword evidence="5" id="KW-0687">Ribonucleoprotein</keyword>
<sequence length="139" mass="15303">MLSSLRRQILPQVQRQQRAFTQVLSPSASLASSSSTQNSTETSSGLSPKPYFVPRNSTGNLPVYSDLRNAGSRYLVLVRNVEGSISTLAKELNQNLFPEGSYEAEKMKVQISQGKHIIISGGDSGWKAEVTKWLQKKGF</sequence>
<dbReference type="GO" id="GO:0005762">
    <property type="term" value="C:mitochondrial large ribosomal subunit"/>
    <property type="evidence" value="ECO:0007669"/>
    <property type="project" value="TreeGrafter"/>
</dbReference>
<dbReference type="InterPro" id="IPR007740">
    <property type="entry name" value="Ribosomal_mL49"/>
</dbReference>
<evidence type="ECO:0000256" key="5">
    <source>
        <dbReference type="ARBA" id="ARBA00023274"/>
    </source>
</evidence>
<comment type="subcellular location">
    <subcellularLocation>
        <location evidence="1">Mitochondrion</location>
    </subcellularLocation>
</comment>
<evidence type="ECO:0000256" key="1">
    <source>
        <dbReference type="ARBA" id="ARBA00004173"/>
    </source>
</evidence>
<comment type="similarity">
    <text evidence="2">Belongs to the mitochondrion-specific ribosomal protein mL49 family.</text>
</comment>
<dbReference type="AlphaFoldDB" id="A0A9P6ENC8"/>
<proteinExistence type="inferred from homology"/>
<dbReference type="GO" id="GO:0006412">
    <property type="term" value="P:translation"/>
    <property type="evidence" value="ECO:0007669"/>
    <property type="project" value="InterPro"/>
</dbReference>
<evidence type="ECO:0000256" key="6">
    <source>
        <dbReference type="ARBA" id="ARBA00035191"/>
    </source>
</evidence>
<organism evidence="8 9">
    <name type="scientific">Crepidotus variabilis</name>
    <dbReference type="NCBI Taxonomy" id="179855"/>
    <lineage>
        <taxon>Eukaryota</taxon>
        <taxon>Fungi</taxon>
        <taxon>Dikarya</taxon>
        <taxon>Basidiomycota</taxon>
        <taxon>Agaricomycotina</taxon>
        <taxon>Agaricomycetes</taxon>
        <taxon>Agaricomycetidae</taxon>
        <taxon>Agaricales</taxon>
        <taxon>Agaricineae</taxon>
        <taxon>Crepidotaceae</taxon>
        <taxon>Crepidotus</taxon>
    </lineage>
</organism>
<comment type="caution">
    <text evidence="8">The sequence shown here is derived from an EMBL/GenBank/DDBJ whole genome shotgun (WGS) entry which is preliminary data.</text>
</comment>
<dbReference type="Proteomes" id="UP000807306">
    <property type="component" value="Unassembled WGS sequence"/>
</dbReference>
<accession>A0A9P6ENC8</accession>
<protein>
    <recommendedName>
        <fullName evidence="6">Large ribosomal subunit protein mL49</fullName>
    </recommendedName>
</protein>
<evidence type="ECO:0000256" key="4">
    <source>
        <dbReference type="ARBA" id="ARBA00023128"/>
    </source>
</evidence>
<keyword evidence="9" id="KW-1185">Reference proteome</keyword>
<evidence type="ECO:0000313" key="9">
    <source>
        <dbReference type="Proteomes" id="UP000807306"/>
    </source>
</evidence>
<evidence type="ECO:0000256" key="3">
    <source>
        <dbReference type="ARBA" id="ARBA00022980"/>
    </source>
</evidence>
<evidence type="ECO:0000256" key="7">
    <source>
        <dbReference type="SAM" id="MobiDB-lite"/>
    </source>
</evidence>
<dbReference type="Pfam" id="PF05046">
    <property type="entry name" value="Img2"/>
    <property type="match status" value="1"/>
</dbReference>
<name>A0A9P6ENC8_9AGAR</name>
<reference evidence="8" key="1">
    <citation type="submission" date="2020-11" db="EMBL/GenBank/DDBJ databases">
        <authorList>
            <consortium name="DOE Joint Genome Institute"/>
            <person name="Ahrendt S."/>
            <person name="Riley R."/>
            <person name="Andreopoulos W."/>
            <person name="Labutti K."/>
            <person name="Pangilinan J."/>
            <person name="Ruiz-Duenas F.J."/>
            <person name="Barrasa J.M."/>
            <person name="Sanchez-Garcia M."/>
            <person name="Camarero S."/>
            <person name="Miyauchi S."/>
            <person name="Serrano A."/>
            <person name="Linde D."/>
            <person name="Babiker R."/>
            <person name="Drula E."/>
            <person name="Ayuso-Fernandez I."/>
            <person name="Pacheco R."/>
            <person name="Padilla G."/>
            <person name="Ferreira P."/>
            <person name="Barriuso J."/>
            <person name="Kellner H."/>
            <person name="Castanera R."/>
            <person name="Alfaro M."/>
            <person name="Ramirez L."/>
            <person name="Pisabarro A.G."/>
            <person name="Kuo A."/>
            <person name="Tritt A."/>
            <person name="Lipzen A."/>
            <person name="He G."/>
            <person name="Yan M."/>
            <person name="Ng V."/>
            <person name="Cullen D."/>
            <person name="Martin F."/>
            <person name="Rosso M.-N."/>
            <person name="Henrissat B."/>
            <person name="Hibbett D."/>
            <person name="Martinez A.T."/>
            <person name="Grigoriev I.V."/>
        </authorList>
    </citation>
    <scope>NUCLEOTIDE SEQUENCE</scope>
    <source>
        <strain evidence="8">CBS 506.95</strain>
    </source>
</reference>
<dbReference type="EMBL" id="MU157832">
    <property type="protein sequence ID" value="KAF9532335.1"/>
    <property type="molecule type" value="Genomic_DNA"/>
</dbReference>